<dbReference type="RefSeq" id="XP_066934646.1">
    <property type="nucleotide sequence ID" value="XM_067078545.1"/>
</dbReference>
<keyword evidence="2" id="KW-1133">Transmembrane helix</keyword>
<sequence length="314" mass="36699">MEAPIIEYEFAMTSHHQDSDLYEYEQTVVNEFTPLYEKGLCTPTYVVLEQYNTMPLEDLMAERNYLIQLMQEQRERIRQGDILLTQALENYQPLIEGEEAHETDRDERLHEILPSSFEEDNGLVLEEESYNNPLIEIDNIAFGEEGCEEEIDSSDVFFLNGGEDKKVSHVGTSESNNECFETEIDLKVDVESQSDLTFRKKFFTKKNSCVDHDGQYGAVFIINLFIILIYLSTQVRFYIQNYIYKLYTISYILAVKTDVDRRAKNSDNERLADKDNLPNEAERESTIISNAEDERHQKSDRMRPILYLYFNGIS</sequence>
<feature type="compositionally biased region" description="Basic and acidic residues" evidence="1">
    <location>
        <begin position="266"/>
        <end position="285"/>
    </location>
</feature>
<dbReference type="Proteomes" id="UP000594262">
    <property type="component" value="Unplaced"/>
</dbReference>
<evidence type="ECO:0000313" key="4">
    <source>
        <dbReference type="Proteomes" id="UP000594262"/>
    </source>
</evidence>
<keyword evidence="2" id="KW-0472">Membrane</keyword>
<feature type="transmembrane region" description="Helical" evidence="2">
    <location>
        <begin position="216"/>
        <end position="239"/>
    </location>
</feature>
<reference evidence="3" key="1">
    <citation type="submission" date="2021-01" db="UniProtKB">
        <authorList>
            <consortium name="EnsemblMetazoa"/>
        </authorList>
    </citation>
    <scope>IDENTIFICATION</scope>
</reference>
<keyword evidence="4" id="KW-1185">Reference proteome</keyword>
<evidence type="ECO:0000313" key="3">
    <source>
        <dbReference type="EnsemblMetazoa" id="CLYHEMP007359.1"/>
    </source>
</evidence>
<organism evidence="3 4">
    <name type="scientific">Clytia hemisphaerica</name>
    <dbReference type="NCBI Taxonomy" id="252671"/>
    <lineage>
        <taxon>Eukaryota</taxon>
        <taxon>Metazoa</taxon>
        <taxon>Cnidaria</taxon>
        <taxon>Hydrozoa</taxon>
        <taxon>Hydroidolina</taxon>
        <taxon>Leptothecata</taxon>
        <taxon>Obeliida</taxon>
        <taxon>Clytiidae</taxon>
        <taxon>Clytia</taxon>
    </lineage>
</organism>
<dbReference type="EnsemblMetazoa" id="CLYHEMT007359.1">
    <property type="protein sequence ID" value="CLYHEMP007359.1"/>
    <property type="gene ID" value="CLYHEMG007359"/>
</dbReference>
<evidence type="ECO:0000256" key="2">
    <source>
        <dbReference type="SAM" id="Phobius"/>
    </source>
</evidence>
<dbReference type="GeneID" id="136822298"/>
<proteinExistence type="predicted"/>
<name>A0A7M5V4E1_9CNID</name>
<feature type="region of interest" description="Disordered" evidence="1">
    <location>
        <begin position="266"/>
        <end position="296"/>
    </location>
</feature>
<protein>
    <submittedName>
        <fullName evidence="3">Uncharacterized protein</fullName>
    </submittedName>
</protein>
<accession>A0A7M5V4E1</accession>
<keyword evidence="2" id="KW-0812">Transmembrane</keyword>
<dbReference type="AlphaFoldDB" id="A0A7M5V4E1"/>
<evidence type="ECO:0000256" key="1">
    <source>
        <dbReference type="SAM" id="MobiDB-lite"/>
    </source>
</evidence>
<dbReference type="RefSeq" id="XP_066934640.1">
    <property type="nucleotide sequence ID" value="XM_067078539.1"/>
</dbReference>